<comment type="similarity">
    <text evidence="3">Belongs to the adenoviridae E4 30 to 34 kDa protein family.</text>
</comment>
<dbReference type="RefSeq" id="YP_009362859.1">
    <property type="nucleotide sequence ID" value="NC_034626.1"/>
</dbReference>
<accession>A0A1X9RIV7</accession>
<comment type="function">
    <text evidence="7">Plays a major role to prevent cellular inhibition of viral genome replication by nuclear bodies. Assembles an SCF-like E3 ubiquitin ligase complex based on the cellular proteins ELOB, ELOC, CUL5 and RBX1, in cooperation with viral E1B-55K. This viral RING-type ligase ubiquitinates cellular substrates prior to proteasomal degradation: p53/TP53, LIG4, MRE11-RAD50-NBS1 (MRN) complex, ITGA3, DAXX and BLM.</text>
</comment>
<dbReference type="GO" id="GO:0030430">
    <property type="term" value="C:host cell cytoplasm"/>
    <property type="evidence" value="ECO:0007669"/>
    <property type="project" value="UniProtKB-SubCell"/>
</dbReference>
<dbReference type="Pfam" id="PF04528">
    <property type="entry name" value="Adeno_E4_34"/>
    <property type="match status" value="1"/>
</dbReference>
<protein>
    <submittedName>
        <fullName evidence="9">E4 34K</fullName>
    </submittedName>
</protein>
<sequence length="245" mass="28908">MDTCVGDSHIVAEVTSLPSAACFWVNYGLPVPWKLILEKFELHLYSHLLDLCWKCCGTDCYVKWRVSGFESWHVHCHCDKKGSLQCLAGAAIKKHLLEDIIIGSNYNLKFPFYRRYVNTAVPTEIIRYEGSIFFRGKHLIYIQLLSQDQRSKDIYEVFFRDTNHYFNSTTCKVILLCTSCVSLTEIAACSCMRNTKKIMLKLLSHMKWLHRSYFRDDKYHEIKRCRLLEKLMFKNCYFTFDDFPQ</sequence>
<dbReference type="EMBL" id="KX961095">
    <property type="protein sequence ID" value="ARQ79767.1"/>
    <property type="molecule type" value="Genomic_DNA"/>
</dbReference>
<evidence type="ECO:0000256" key="5">
    <source>
        <dbReference type="ARBA" id="ARBA00022562"/>
    </source>
</evidence>
<dbReference type="KEGG" id="vg:32878764"/>
<dbReference type="OrthoDB" id="5555at10239"/>
<evidence type="ECO:0000256" key="7">
    <source>
        <dbReference type="ARBA" id="ARBA00044723"/>
    </source>
</evidence>
<comment type="subunit">
    <text evidence="8">Interacts with E1B-55k.</text>
</comment>
<keyword evidence="5" id="KW-1048">Host nucleus</keyword>
<dbReference type="GeneID" id="32878764"/>
<evidence type="ECO:0000256" key="3">
    <source>
        <dbReference type="ARBA" id="ARBA00006872"/>
    </source>
</evidence>
<dbReference type="Proteomes" id="UP000201453">
    <property type="component" value="Segment"/>
</dbReference>
<keyword evidence="6" id="KW-1035">Host cytoplasm</keyword>
<comment type="subcellular location">
    <subcellularLocation>
        <location evidence="2">Host cytoplasm</location>
    </subcellularLocation>
    <subcellularLocation>
        <location evidence="1">Host nucleus</location>
    </subcellularLocation>
</comment>
<evidence type="ECO:0000256" key="6">
    <source>
        <dbReference type="ARBA" id="ARBA00023200"/>
    </source>
</evidence>
<name>A0A1X9RIV7_9ADEN</name>
<dbReference type="GO" id="GO:0042025">
    <property type="term" value="C:host cell nucleus"/>
    <property type="evidence" value="ECO:0007669"/>
    <property type="project" value="UniProtKB-SubCell"/>
</dbReference>
<evidence type="ECO:0000256" key="4">
    <source>
        <dbReference type="ARBA" id="ARBA00022518"/>
    </source>
</evidence>
<evidence type="ECO:0000313" key="9">
    <source>
        <dbReference type="EMBL" id="ARQ79767.1"/>
    </source>
</evidence>
<evidence type="ECO:0000256" key="1">
    <source>
        <dbReference type="ARBA" id="ARBA00004147"/>
    </source>
</evidence>
<dbReference type="InterPro" id="IPR007615">
    <property type="entry name" value="Adenovirus_E4_30/34"/>
</dbReference>
<keyword evidence="10" id="KW-1185">Reference proteome</keyword>
<organism evidence="9 10">
    <name type="scientific">Bat mastadenovirus WIV17</name>
    <dbReference type="NCBI Taxonomy" id="1986505"/>
    <lineage>
        <taxon>Viruses</taxon>
        <taxon>Varidnaviria</taxon>
        <taxon>Bamfordvirae</taxon>
        <taxon>Preplasmiviricota</taxon>
        <taxon>Polisuviricotina</taxon>
        <taxon>Pharingeaviricetes</taxon>
        <taxon>Rowavirales</taxon>
        <taxon>Adenoviridae</taxon>
        <taxon>Mastadenovirus</taxon>
        <taxon>Mastadenovirus pteropodidae</taxon>
    </lineage>
</organism>
<evidence type="ECO:0000256" key="8">
    <source>
        <dbReference type="ARBA" id="ARBA00044760"/>
    </source>
</evidence>
<evidence type="ECO:0000313" key="10">
    <source>
        <dbReference type="Proteomes" id="UP000201453"/>
    </source>
</evidence>
<reference evidence="9 10" key="1">
    <citation type="journal article" date="2017" name="J. Gen. Virol.">
        <title>Novel bat adenoviruses with low G+C content shed new light on the evolution of adenoviruses.</title>
        <authorList>
            <person name="Tan B."/>
            <person name="Yang X.L."/>
            <person name="Ge X.Y."/>
            <person name="Peng C."/>
            <person name="Liu H.Z."/>
            <person name="Zhang Y.Z."/>
            <person name="Zhang L.B."/>
            <person name="Shi Z.L."/>
        </authorList>
    </citation>
    <scope>NUCLEOTIDE SEQUENCE [LARGE SCALE GENOMIC DNA]</scope>
    <source>
        <strain evidence="9">WIV17</strain>
    </source>
</reference>
<evidence type="ECO:0000256" key="2">
    <source>
        <dbReference type="ARBA" id="ARBA00004192"/>
    </source>
</evidence>
<proteinExistence type="inferred from homology"/>
<keyword evidence="4" id="KW-0244">Early protein</keyword>